<comment type="caution">
    <text evidence="4">The sequence shown here is derived from an EMBL/GenBank/DDBJ whole genome shotgun (WGS) entry which is preliminary data.</text>
</comment>
<name>A0ABS5TF93_9ACTN</name>
<evidence type="ECO:0000259" key="2">
    <source>
        <dbReference type="PROSITE" id="PS50883"/>
    </source>
</evidence>
<dbReference type="PANTHER" id="PTHR33121:SF70">
    <property type="entry name" value="SIGNALING PROTEIN YKOW"/>
    <property type="match status" value="1"/>
</dbReference>
<feature type="transmembrane region" description="Helical" evidence="1">
    <location>
        <begin position="218"/>
        <end position="240"/>
    </location>
</feature>
<dbReference type="InterPro" id="IPR043128">
    <property type="entry name" value="Rev_trsase/Diguanyl_cyclase"/>
</dbReference>
<evidence type="ECO:0000313" key="5">
    <source>
        <dbReference type="Proteomes" id="UP001197247"/>
    </source>
</evidence>
<organism evidence="4 5">
    <name type="scientific">Kineosporia corallincola</name>
    <dbReference type="NCBI Taxonomy" id="2835133"/>
    <lineage>
        <taxon>Bacteria</taxon>
        <taxon>Bacillati</taxon>
        <taxon>Actinomycetota</taxon>
        <taxon>Actinomycetes</taxon>
        <taxon>Kineosporiales</taxon>
        <taxon>Kineosporiaceae</taxon>
        <taxon>Kineosporia</taxon>
    </lineage>
</organism>
<dbReference type="InterPro" id="IPR029016">
    <property type="entry name" value="GAF-like_dom_sf"/>
</dbReference>
<feature type="transmembrane region" description="Helical" evidence="1">
    <location>
        <begin position="181"/>
        <end position="206"/>
    </location>
</feature>
<feature type="transmembrane region" description="Helical" evidence="1">
    <location>
        <begin position="115"/>
        <end position="139"/>
    </location>
</feature>
<dbReference type="EMBL" id="JAHBAY010000004">
    <property type="protein sequence ID" value="MBT0769759.1"/>
    <property type="molecule type" value="Genomic_DNA"/>
</dbReference>
<dbReference type="InterPro" id="IPR029787">
    <property type="entry name" value="Nucleotide_cyclase"/>
</dbReference>
<dbReference type="SUPFAM" id="SSF55073">
    <property type="entry name" value="Nucleotide cyclase"/>
    <property type="match status" value="1"/>
</dbReference>
<dbReference type="InterPro" id="IPR003018">
    <property type="entry name" value="GAF"/>
</dbReference>
<dbReference type="PROSITE" id="PS50887">
    <property type="entry name" value="GGDEF"/>
    <property type="match status" value="1"/>
</dbReference>
<dbReference type="InterPro" id="IPR050706">
    <property type="entry name" value="Cyclic-di-GMP_PDE-like"/>
</dbReference>
<feature type="transmembrane region" description="Helical" evidence="1">
    <location>
        <begin position="72"/>
        <end position="95"/>
    </location>
</feature>
<keyword evidence="1" id="KW-1133">Transmembrane helix</keyword>
<dbReference type="SMART" id="SM00052">
    <property type="entry name" value="EAL"/>
    <property type="match status" value="1"/>
</dbReference>
<feature type="transmembrane region" description="Helical" evidence="1">
    <location>
        <begin position="41"/>
        <end position="60"/>
    </location>
</feature>
<dbReference type="InterPro" id="IPR035919">
    <property type="entry name" value="EAL_sf"/>
</dbReference>
<dbReference type="Gene3D" id="3.30.450.40">
    <property type="match status" value="1"/>
</dbReference>
<dbReference type="InterPro" id="IPR000160">
    <property type="entry name" value="GGDEF_dom"/>
</dbReference>
<gene>
    <name evidence="4" type="ORF">KIH74_12545</name>
</gene>
<dbReference type="RefSeq" id="WP_214156050.1">
    <property type="nucleotide sequence ID" value="NZ_JAHBAY010000004.1"/>
</dbReference>
<dbReference type="Pfam" id="PF00563">
    <property type="entry name" value="EAL"/>
    <property type="match status" value="1"/>
</dbReference>
<dbReference type="SUPFAM" id="SSF55781">
    <property type="entry name" value="GAF domain-like"/>
    <property type="match status" value="1"/>
</dbReference>
<dbReference type="CDD" id="cd01949">
    <property type="entry name" value="GGDEF"/>
    <property type="match status" value="1"/>
</dbReference>
<dbReference type="Pfam" id="PF00990">
    <property type="entry name" value="GGDEF"/>
    <property type="match status" value="1"/>
</dbReference>
<feature type="transmembrane region" description="Helical" evidence="1">
    <location>
        <begin position="148"/>
        <end position="169"/>
    </location>
</feature>
<dbReference type="Pfam" id="PF13185">
    <property type="entry name" value="GAF_2"/>
    <property type="match status" value="1"/>
</dbReference>
<dbReference type="CDD" id="cd01948">
    <property type="entry name" value="EAL"/>
    <property type="match status" value="1"/>
</dbReference>
<dbReference type="SMART" id="SM00267">
    <property type="entry name" value="GGDEF"/>
    <property type="match status" value="1"/>
</dbReference>
<dbReference type="SMART" id="SM00065">
    <property type="entry name" value="GAF"/>
    <property type="match status" value="1"/>
</dbReference>
<dbReference type="InterPro" id="IPR001633">
    <property type="entry name" value="EAL_dom"/>
</dbReference>
<feature type="domain" description="EAL" evidence="2">
    <location>
        <begin position="613"/>
        <end position="866"/>
    </location>
</feature>
<evidence type="ECO:0000313" key="4">
    <source>
        <dbReference type="EMBL" id="MBT0769759.1"/>
    </source>
</evidence>
<proteinExistence type="predicted"/>
<feature type="domain" description="GGDEF" evidence="3">
    <location>
        <begin position="471"/>
        <end position="603"/>
    </location>
</feature>
<protein>
    <submittedName>
        <fullName evidence="4">EAL domain-containing protein</fullName>
    </submittedName>
</protein>
<keyword evidence="1" id="KW-0812">Transmembrane</keyword>
<accession>A0ABS5TF93</accession>
<dbReference type="NCBIfam" id="TIGR00254">
    <property type="entry name" value="GGDEF"/>
    <property type="match status" value="1"/>
</dbReference>
<dbReference type="Gene3D" id="3.30.70.270">
    <property type="match status" value="1"/>
</dbReference>
<dbReference type="PANTHER" id="PTHR33121">
    <property type="entry name" value="CYCLIC DI-GMP PHOSPHODIESTERASE PDEF"/>
    <property type="match status" value="1"/>
</dbReference>
<evidence type="ECO:0000256" key="1">
    <source>
        <dbReference type="SAM" id="Phobius"/>
    </source>
</evidence>
<dbReference type="Proteomes" id="UP001197247">
    <property type="component" value="Unassembled WGS sequence"/>
</dbReference>
<keyword evidence="5" id="KW-1185">Reference proteome</keyword>
<evidence type="ECO:0000259" key="3">
    <source>
        <dbReference type="PROSITE" id="PS50887"/>
    </source>
</evidence>
<keyword evidence="1" id="KW-0472">Membrane</keyword>
<dbReference type="Gene3D" id="3.20.20.450">
    <property type="entry name" value="EAL domain"/>
    <property type="match status" value="1"/>
</dbReference>
<dbReference type="SUPFAM" id="SSF141868">
    <property type="entry name" value="EAL domain-like"/>
    <property type="match status" value="1"/>
</dbReference>
<dbReference type="PROSITE" id="PS50883">
    <property type="entry name" value="EAL"/>
    <property type="match status" value="1"/>
</dbReference>
<reference evidence="4 5" key="1">
    <citation type="submission" date="2021-05" db="EMBL/GenBank/DDBJ databases">
        <title>Kineosporia and Streptomyces sp. nov. two new marine actinobacteria isolated from Coral.</title>
        <authorList>
            <person name="Buangrab K."/>
            <person name="Sutthacheep M."/>
            <person name="Yeemin T."/>
            <person name="Harunari E."/>
            <person name="Igarashi Y."/>
            <person name="Kanchanasin P."/>
            <person name="Tanasupawat S."/>
            <person name="Phongsopitanun W."/>
        </authorList>
    </citation>
    <scope>NUCLEOTIDE SEQUENCE [LARGE SCALE GENOMIC DNA]</scope>
    <source>
        <strain evidence="4 5">J2-2</strain>
    </source>
</reference>
<sequence length="873" mass="93634">MAVSGIRLTELSPLSLLAGPGRAQARRVPPARPANGRQVSLRIIGVSLLLVALGGVLWLVPATQQLGARGQLALSLNWYTVAALAAACEIVVQMVQVNGHRQVRAISMNEIATVLGLFFATPGNFVAGRLIGVLLALVVWRRQGPVKVFFNGSMLFAESVLALLLFNLIRGSGLPIDPQAWAAALIATVCGGLLSALAVTVVIAVVDGETKRRDFLLEAGRGAATSALVTCIALVAVHALEADRRAAVPLAVSMVLLLMAYRSYCSLSERHLSLERLYRFSHAVSSTPEVNEILAGVLQHAREVLRADYAEIVFVSSEAGHQPLLIDSRGAAGKLRRVRLSETAANDPSWAGVVTSGGPLLIPRGDRTHRALLTDRDLRDAVLVPLRGEAGIVGTILVGDRISDVRSFDTDDVQLLMTVANHASMALQNGQLVDRLRHDALHDKLTGLPNRNLLQQEMVVALGDMRTDRSPGLTVMNLDLVNFKQVNDTFGLPLGDRLLQEVGQRLHASLGGRGVLARTGGDEFTVLLPGSDTVTVAQDIAGQLRCGLEKPVSIQGVDVEVGVSIGIAVAPLHGSDGHTLLKRADAAMYYAKNSGSGLHVYEKGLDANETPERLALTAELRQGISAGQLEVYVQPQASLHTGQVLGVEALVRWRHPRHGLLFPDTFIPLAERNGLIPQLTDAVLEQAVAACGRWRRAGHRLTVSVNLSARSNLNENLIASVQQLLTRHGVPARALTLEITESSVIRDPARTRIVLDRLHDLGVGLSIDDFGTGYSSLSYLRQLPVQEVKIDKSFVMNMLAEASDAAIVRSIVDLGTNLDLTVVAEGVEDAATWAELERLGCTNMQGFYLAAPMPLAVFTDWLAAREGHLAEAR</sequence>